<dbReference type="EMBL" id="VMNH01000023">
    <property type="protein sequence ID" value="TVO70866.1"/>
    <property type="molecule type" value="Genomic_DNA"/>
</dbReference>
<dbReference type="OrthoDB" id="8547326at2"/>
<evidence type="ECO:0000313" key="2">
    <source>
        <dbReference type="Proteomes" id="UP000316649"/>
    </source>
</evidence>
<comment type="caution">
    <text evidence="1">The sequence shown here is derived from an EMBL/GenBank/DDBJ whole genome shotgun (WGS) entry which is preliminary data.</text>
</comment>
<dbReference type="RefSeq" id="WP_144360003.1">
    <property type="nucleotide sequence ID" value="NZ_VMNH01000023.1"/>
</dbReference>
<organism evidence="1 2">
    <name type="scientific">Sedimenticola selenatireducens</name>
    <dbReference type="NCBI Taxonomy" id="191960"/>
    <lineage>
        <taxon>Bacteria</taxon>
        <taxon>Pseudomonadati</taxon>
        <taxon>Pseudomonadota</taxon>
        <taxon>Gammaproteobacteria</taxon>
        <taxon>Chromatiales</taxon>
        <taxon>Sedimenticolaceae</taxon>
        <taxon>Sedimenticola</taxon>
    </lineage>
</organism>
<accession>A0A557S0H8</accession>
<dbReference type="AlphaFoldDB" id="A0A557S0H8"/>
<name>A0A557S0H8_9GAMM</name>
<protein>
    <recommendedName>
        <fullName evidence="3">ASCH domain-containing protein</fullName>
    </recommendedName>
</protein>
<proteinExistence type="predicted"/>
<keyword evidence="2" id="KW-1185">Reference proteome</keyword>
<sequence length="102" mass="11694">MKPLFIPLNTEYYEAFEDGSKTEELRIYGPRWNLETCREGRPVILSKGYGKQNRMKGRIWKFKKQHGSLFGSTYKASIQAVYGTLDVDIACISITDLEPVSL</sequence>
<evidence type="ECO:0000313" key="1">
    <source>
        <dbReference type="EMBL" id="TVO70866.1"/>
    </source>
</evidence>
<evidence type="ECO:0008006" key="3">
    <source>
        <dbReference type="Google" id="ProtNLM"/>
    </source>
</evidence>
<gene>
    <name evidence="1" type="ORF">FHP88_15540</name>
</gene>
<reference evidence="1 2" key="1">
    <citation type="submission" date="2019-07" db="EMBL/GenBank/DDBJ databases">
        <title>The pathways for chlorine oxyanion respiration interact through the shared metabolite chlorate.</title>
        <authorList>
            <person name="Barnum T.P."/>
            <person name="Cheng Y."/>
            <person name="Hill K.A."/>
            <person name="Lucas L.N."/>
            <person name="Carlson H.K."/>
            <person name="Coates J.D."/>
        </authorList>
    </citation>
    <scope>NUCLEOTIDE SEQUENCE [LARGE SCALE GENOMIC DNA]</scope>
    <source>
        <strain evidence="1 2">BK-1</strain>
    </source>
</reference>
<dbReference type="Proteomes" id="UP000316649">
    <property type="component" value="Unassembled WGS sequence"/>
</dbReference>